<dbReference type="Proteomes" id="UP000792457">
    <property type="component" value="Unassembled WGS sequence"/>
</dbReference>
<keyword evidence="3" id="KW-1185">Reference proteome</keyword>
<comment type="caution">
    <text evidence="2">The sequence shown here is derived from an EMBL/GenBank/DDBJ whole genome shotgun (WGS) entry which is preliminary data.</text>
</comment>
<feature type="compositionally biased region" description="Basic and acidic residues" evidence="1">
    <location>
        <begin position="51"/>
        <end position="68"/>
    </location>
</feature>
<dbReference type="EMBL" id="KZ309042">
    <property type="protein sequence ID" value="KAG8236556.1"/>
    <property type="molecule type" value="Genomic_DNA"/>
</dbReference>
<evidence type="ECO:0000313" key="2">
    <source>
        <dbReference type="EMBL" id="KAG8236556.1"/>
    </source>
</evidence>
<accession>A0A8K0P7B7</accession>
<evidence type="ECO:0000256" key="1">
    <source>
        <dbReference type="SAM" id="MobiDB-lite"/>
    </source>
</evidence>
<protein>
    <submittedName>
        <fullName evidence="2">Uncharacterized protein</fullName>
    </submittedName>
</protein>
<gene>
    <name evidence="2" type="ORF">J437_LFUL016861</name>
</gene>
<dbReference type="AlphaFoldDB" id="A0A8K0P7B7"/>
<reference evidence="2" key="2">
    <citation type="submission" date="2017-10" db="EMBL/GenBank/DDBJ databases">
        <title>Ladona fulva Genome sequencing and assembly.</title>
        <authorList>
            <person name="Murali S."/>
            <person name="Richards S."/>
            <person name="Bandaranaike D."/>
            <person name="Bellair M."/>
            <person name="Blankenburg K."/>
            <person name="Chao H."/>
            <person name="Dinh H."/>
            <person name="Doddapaneni H."/>
            <person name="Dugan-Rocha S."/>
            <person name="Elkadiri S."/>
            <person name="Gnanaolivu R."/>
            <person name="Hernandez B."/>
            <person name="Skinner E."/>
            <person name="Javaid M."/>
            <person name="Lee S."/>
            <person name="Li M."/>
            <person name="Ming W."/>
            <person name="Munidasa M."/>
            <person name="Muniz J."/>
            <person name="Nguyen L."/>
            <person name="Hughes D."/>
            <person name="Osuji N."/>
            <person name="Pu L.-L."/>
            <person name="Puazo M."/>
            <person name="Qu C."/>
            <person name="Quiroz J."/>
            <person name="Raj R."/>
            <person name="Weissenberger G."/>
            <person name="Xin Y."/>
            <person name="Zou X."/>
            <person name="Han Y."/>
            <person name="Worley K."/>
            <person name="Muzny D."/>
            <person name="Gibbs R."/>
        </authorList>
    </citation>
    <scope>NUCLEOTIDE SEQUENCE</scope>
    <source>
        <strain evidence="2">Sampled in the wild</strain>
    </source>
</reference>
<sequence>MLTATNTRRNLGEIEIRLHKNDANRDEGIFLSKRWNPTLRKMRLGRTIKPQSEERMNRPIRERAGVSE</sequence>
<name>A0A8K0P7B7_LADFU</name>
<proteinExistence type="predicted"/>
<feature type="region of interest" description="Disordered" evidence="1">
    <location>
        <begin position="47"/>
        <end position="68"/>
    </location>
</feature>
<evidence type="ECO:0000313" key="3">
    <source>
        <dbReference type="Proteomes" id="UP000792457"/>
    </source>
</evidence>
<organism evidence="2 3">
    <name type="scientific">Ladona fulva</name>
    <name type="common">Scarce chaser dragonfly</name>
    <name type="synonym">Libellula fulva</name>
    <dbReference type="NCBI Taxonomy" id="123851"/>
    <lineage>
        <taxon>Eukaryota</taxon>
        <taxon>Metazoa</taxon>
        <taxon>Ecdysozoa</taxon>
        <taxon>Arthropoda</taxon>
        <taxon>Hexapoda</taxon>
        <taxon>Insecta</taxon>
        <taxon>Pterygota</taxon>
        <taxon>Palaeoptera</taxon>
        <taxon>Odonata</taxon>
        <taxon>Epiprocta</taxon>
        <taxon>Anisoptera</taxon>
        <taxon>Libelluloidea</taxon>
        <taxon>Libellulidae</taxon>
        <taxon>Ladona</taxon>
    </lineage>
</organism>
<reference evidence="2" key="1">
    <citation type="submission" date="2013-04" db="EMBL/GenBank/DDBJ databases">
        <authorList>
            <person name="Qu J."/>
            <person name="Murali S.C."/>
            <person name="Bandaranaike D."/>
            <person name="Bellair M."/>
            <person name="Blankenburg K."/>
            <person name="Chao H."/>
            <person name="Dinh H."/>
            <person name="Doddapaneni H."/>
            <person name="Downs B."/>
            <person name="Dugan-Rocha S."/>
            <person name="Elkadiri S."/>
            <person name="Gnanaolivu R.D."/>
            <person name="Hernandez B."/>
            <person name="Javaid M."/>
            <person name="Jayaseelan J.C."/>
            <person name="Lee S."/>
            <person name="Li M."/>
            <person name="Ming W."/>
            <person name="Munidasa M."/>
            <person name="Muniz J."/>
            <person name="Nguyen L."/>
            <person name="Ongeri F."/>
            <person name="Osuji N."/>
            <person name="Pu L.-L."/>
            <person name="Puazo M."/>
            <person name="Qu C."/>
            <person name="Quiroz J."/>
            <person name="Raj R."/>
            <person name="Weissenberger G."/>
            <person name="Xin Y."/>
            <person name="Zou X."/>
            <person name="Han Y."/>
            <person name="Richards S."/>
            <person name="Worley K."/>
            <person name="Muzny D."/>
            <person name="Gibbs R."/>
        </authorList>
    </citation>
    <scope>NUCLEOTIDE SEQUENCE</scope>
    <source>
        <strain evidence="2">Sampled in the wild</strain>
    </source>
</reference>